<gene>
    <name evidence="4" type="ORF">E1091_01115</name>
</gene>
<feature type="coiled-coil region" evidence="1">
    <location>
        <begin position="234"/>
        <end position="459"/>
    </location>
</feature>
<protein>
    <submittedName>
        <fullName evidence="4">Uncharacterized protein</fullName>
    </submittedName>
</protein>
<keyword evidence="3" id="KW-1133">Transmembrane helix</keyword>
<feature type="transmembrane region" description="Helical" evidence="3">
    <location>
        <begin position="775"/>
        <end position="792"/>
    </location>
</feature>
<organism evidence="4 5">
    <name type="scientific">Micromonospora fluostatini</name>
    <dbReference type="NCBI Taxonomy" id="1629071"/>
    <lineage>
        <taxon>Bacteria</taxon>
        <taxon>Bacillati</taxon>
        <taxon>Actinomycetota</taxon>
        <taxon>Actinomycetes</taxon>
        <taxon>Micromonosporales</taxon>
        <taxon>Micromonosporaceae</taxon>
        <taxon>Micromonospora</taxon>
    </lineage>
</organism>
<evidence type="ECO:0000256" key="1">
    <source>
        <dbReference type="SAM" id="Coils"/>
    </source>
</evidence>
<keyword evidence="3" id="KW-0472">Membrane</keyword>
<proteinExistence type="predicted"/>
<name>A0ABY2DLS0_9ACTN</name>
<sequence>MKERARVAEQAFNATWAGRIRTQVTKAFRSIPAMPVRADTSKADKDLAALRHRLTQISSQRVGIDVDSKTAVRNIADVQAALARLAHSRTASIEVRVAAAQAVAELRGVDKVADGLDGRNLKMNVDVDVARALAKLREAQGAFDVNIGRLGALVVTVASLGPVLVPVAASVVGALGMIGASIAAVGVGIGTMVLGFSGIGEAVKRLNEYQENAAKSAVSVAAAQTRVASATDAVTSAQRSLANTRASAAEAERRSAEQIAEAERAVGDARRAAAEAVEAATRRVADSQRSLARVEAESRRVREALTEAYRDAQESLEDLRSSVQRNALDQRQANLEVAEAKQALDRILANPRATEEQREQARITYERQLLQIQDLQREGQRLADEQAEADRRGVEGSDEVVRARERLAEIDEQLAAAQRTLGDSREALVRAQLDGAQRVADAERRVAQAQRAAAEQQRQSMFQIQQAQQGVISSQRQLQQAIKASSVAGGEALDNLRKAMEELSPAGQEFARFLFGLKPELDELRATAQENLLPGVQDSIEAILPYLPQFNEFIGKVSRALGGLFRRTADVLTTDPTWRRFWRFIGDETVPTMDRLWSIGEKLSRGLAALFLELTSFNGSVGGGLESLADKFATWATTLDENEGFQKFLGFVRQEGPRVAELLKQLAIFAWRFVVAAAPIGLVVVEGLIRLTEALNKIPIDSLTIIIGAIGTAALVIGLFAAATAIAGASAGAFAAVVAVAVATAAALIIERVEWIQDWLLWSYNKIIKPTFEGIAWLLTDVVAPAFSWFYREAVRPIWDRVQIAFRIGAAAVQVAFGLFQIAAKNAGAQFRIFYYGFIEPIWRKIRPIFVKLGSLIEDEVHPKWDSGIKALGEIWSKLVGWTKEPIKYFVKTILNDGVLWAYNSVAKKFKVKPSDVSITLPPGWATGGPVIGPGTGTSDSILGRLSHGEHVWTAAEVAAAGGHAEVQAMRRAVLEGHTGAFRHGGPVGDGFGFGDLLKRATKRASDVITGVKDFFTDPAGTLRKLAEDLIKQAPEPDGLMTRLATGVTRSLIDPIIDTVKDALTGGDPGGPAGGPGNGLGGSRGMMRVLRTQFPDLQLISGYRPGSITLTGKQSYHALDRAVDVAPIRDVAAWIHRTWGRGTRELITPFQQFNLHNGKPHRYTGAVWNQHNFAGGNAHVHWAYDSGGLLPPGVSTVVNNTGRPEPVLNPWQWDQIATLARGRDEPREVHHWHFKNADLDHGRLAAFFDRRDAMARVGRRS</sequence>
<evidence type="ECO:0000256" key="3">
    <source>
        <dbReference type="SAM" id="Phobius"/>
    </source>
</evidence>
<keyword evidence="3" id="KW-0812">Transmembrane</keyword>
<reference evidence="4 5" key="1">
    <citation type="submission" date="2019-02" db="EMBL/GenBank/DDBJ databases">
        <title>Draft genome sequences of novel Actinobacteria.</title>
        <authorList>
            <person name="Sahin N."/>
            <person name="Ay H."/>
            <person name="Saygin H."/>
        </authorList>
    </citation>
    <scope>NUCLEOTIDE SEQUENCE [LARGE SCALE GENOMIC DNA]</scope>
    <source>
        <strain evidence="4 5">JCM 30529</strain>
    </source>
</reference>
<evidence type="ECO:0000313" key="4">
    <source>
        <dbReference type="EMBL" id="TDC02277.1"/>
    </source>
</evidence>
<keyword evidence="5" id="KW-1185">Reference proteome</keyword>
<evidence type="ECO:0000313" key="5">
    <source>
        <dbReference type="Proteomes" id="UP000295626"/>
    </source>
</evidence>
<accession>A0ABY2DLS0</accession>
<comment type="caution">
    <text evidence="4">The sequence shown here is derived from an EMBL/GenBank/DDBJ whole genome shotgun (WGS) entry which is preliminary data.</text>
</comment>
<keyword evidence="1" id="KW-0175">Coiled coil</keyword>
<feature type="transmembrane region" description="Helical" evidence="3">
    <location>
        <begin position="733"/>
        <end position="755"/>
    </location>
</feature>
<feature type="transmembrane region" description="Helical" evidence="3">
    <location>
        <begin position="705"/>
        <end position="726"/>
    </location>
</feature>
<dbReference type="EMBL" id="SMKE01000013">
    <property type="protein sequence ID" value="TDC02277.1"/>
    <property type="molecule type" value="Genomic_DNA"/>
</dbReference>
<feature type="transmembrane region" description="Helical" evidence="3">
    <location>
        <begin position="666"/>
        <end position="685"/>
    </location>
</feature>
<feature type="compositionally biased region" description="Gly residues" evidence="2">
    <location>
        <begin position="1067"/>
        <end position="1082"/>
    </location>
</feature>
<evidence type="ECO:0000256" key="2">
    <source>
        <dbReference type="SAM" id="MobiDB-lite"/>
    </source>
</evidence>
<feature type="region of interest" description="Disordered" evidence="2">
    <location>
        <begin position="1063"/>
        <end position="1082"/>
    </location>
</feature>
<feature type="transmembrane region" description="Helical" evidence="3">
    <location>
        <begin position="804"/>
        <end position="824"/>
    </location>
</feature>
<dbReference type="Proteomes" id="UP000295626">
    <property type="component" value="Unassembled WGS sequence"/>
</dbReference>
<feature type="transmembrane region" description="Helical" evidence="3">
    <location>
        <begin position="150"/>
        <end position="169"/>
    </location>
</feature>
<feature type="transmembrane region" description="Helical" evidence="3">
    <location>
        <begin position="175"/>
        <end position="196"/>
    </location>
</feature>